<accession>A0ABQ2QQ26</accession>
<keyword evidence="2" id="KW-1185">Reference proteome</keyword>
<name>A0ABQ2QQ26_9ACTN</name>
<evidence type="ECO:0000313" key="2">
    <source>
        <dbReference type="Proteomes" id="UP000611554"/>
    </source>
</evidence>
<evidence type="ECO:0000313" key="1">
    <source>
        <dbReference type="EMBL" id="GGP91891.1"/>
    </source>
</evidence>
<protein>
    <recommendedName>
        <fullName evidence="3">DUF3024 domain-containing protein</fullName>
    </recommendedName>
</protein>
<dbReference type="Proteomes" id="UP000611554">
    <property type="component" value="Unassembled WGS sequence"/>
</dbReference>
<gene>
    <name evidence="1" type="ORF">GCM10010140_22060</name>
</gene>
<proteinExistence type="predicted"/>
<evidence type="ECO:0008006" key="3">
    <source>
        <dbReference type="Google" id="ProtNLM"/>
    </source>
</evidence>
<dbReference type="EMBL" id="BMQJ01000004">
    <property type="protein sequence ID" value="GGP91891.1"/>
    <property type="molecule type" value="Genomic_DNA"/>
</dbReference>
<comment type="caution">
    <text evidence="1">The sequence shown here is derived from an EMBL/GenBank/DDBJ whole genome shotgun (WGS) entry which is preliminary data.</text>
</comment>
<sequence length="97" mass="11418">MDAAEELRNALAEHEIPADVHDGYGLAVVSVWVDLLVWCDGRRFWWRTEWNARQRRPVYAWHSALEPVQAAQRVARRYADLRREHPARPEERSACPQ</sequence>
<reference evidence="2" key="1">
    <citation type="journal article" date="2019" name="Int. J. Syst. Evol. Microbiol.">
        <title>The Global Catalogue of Microorganisms (GCM) 10K type strain sequencing project: providing services to taxonomists for standard genome sequencing and annotation.</title>
        <authorList>
            <consortium name="The Broad Institute Genomics Platform"/>
            <consortium name="The Broad Institute Genome Sequencing Center for Infectious Disease"/>
            <person name="Wu L."/>
            <person name="Ma J."/>
        </authorList>
    </citation>
    <scope>NUCLEOTIDE SEQUENCE [LARGE SCALE GENOMIC DNA]</scope>
    <source>
        <strain evidence="2">JCM 3115</strain>
    </source>
</reference>
<organism evidence="1 2">
    <name type="scientific">Streptosporangium pseudovulgare</name>
    <dbReference type="NCBI Taxonomy" id="35765"/>
    <lineage>
        <taxon>Bacteria</taxon>
        <taxon>Bacillati</taxon>
        <taxon>Actinomycetota</taxon>
        <taxon>Actinomycetes</taxon>
        <taxon>Streptosporangiales</taxon>
        <taxon>Streptosporangiaceae</taxon>
        <taxon>Streptosporangium</taxon>
    </lineage>
</organism>